<dbReference type="KEGG" id="sil:SPO0021"/>
<protein>
    <submittedName>
        <fullName evidence="4">Hpt domain protein</fullName>
    </submittedName>
</protein>
<evidence type="ECO:0000256" key="2">
    <source>
        <dbReference type="PROSITE-ProRule" id="PRU00110"/>
    </source>
</evidence>
<name>Q5LWI0_RUEPO</name>
<dbReference type="Proteomes" id="UP000001023">
    <property type="component" value="Chromosome"/>
</dbReference>
<gene>
    <name evidence="4" type="ordered locus">SPO0021</name>
</gene>
<dbReference type="PaxDb" id="246200-SPO0021"/>
<keyword evidence="1" id="KW-0902">Two-component regulatory system</keyword>
<keyword evidence="2" id="KW-0597">Phosphoprotein</keyword>
<dbReference type="EMBL" id="CP000031">
    <property type="protein sequence ID" value="AAV93352.1"/>
    <property type="molecule type" value="Genomic_DNA"/>
</dbReference>
<dbReference type="AlphaFoldDB" id="Q5LWI0"/>
<dbReference type="HOGENOM" id="CLU_164741_0_0_5"/>
<evidence type="ECO:0000313" key="5">
    <source>
        <dbReference type="Proteomes" id="UP000001023"/>
    </source>
</evidence>
<dbReference type="Pfam" id="PF01627">
    <property type="entry name" value="Hpt"/>
    <property type="match status" value="1"/>
</dbReference>
<evidence type="ECO:0000313" key="4">
    <source>
        <dbReference type="EMBL" id="AAV93352.1"/>
    </source>
</evidence>
<dbReference type="InterPro" id="IPR008207">
    <property type="entry name" value="Sig_transdc_His_kin_Hpt_dom"/>
</dbReference>
<organism evidence="4 5">
    <name type="scientific">Ruegeria pomeroyi (strain ATCC 700808 / DSM 15171 / DSS-3)</name>
    <name type="common">Silicibacter pomeroyi</name>
    <dbReference type="NCBI Taxonomy" id="246200"/>
    <lineage>
        <taxon>Bacteria</taxon>
        <taxon>Pseudomonadati</taxon>
        <taxon>Pseudomonadota</taxon>
        <taxon>Alphaproteobacteria</taxon>
        <taxon>Rhodobacterales</taxon>
        <taxon>Roseobacteraceae</taxon>
        <taxon>Ruegeria</taxon>
    </lineage>
</organism>
<evidence type="ECO:0000256" key="1">
    <source>
        <dbReference type="ARBA" id="ARBA00023012"/>
    </source>
</evidence>
<dbReference type="SUPFAM" id="SSF47226">
    <property type="entry name" value="Histidine-containing phosphotransfer domain, HPT domain"/>
    <property type="match status" value="1"/>
</dbReference>
<dbReference type="GO" id="GO:0000160">
    <property type="term" value="P:phosphorelay signal transduction system"/>
    <property type="evidence" value="ECO:0007669"/>
    <property type="project" value="UniProtKB-KW"/>
</dbReference>
<evidence type="ECO:0000259" key="3">
    <source>
        <dbReference type="PROSITE" id="PS50894"/>
    </source>
</evidence>
<feature type="modified residue" description="Phosphohistidine" evidence="2">
    <location>
        <position position="60"/>
    </location>
</feature>
<reference evidence="4 5" key="1">
    <citation type="journal article" date="2004" name="Nature">
        <title>Genome sequence of Silicibacter pomeroyi reveals adaptations to the marine environment.</title>
        <authorList>
            <person name="Moran M.A."/>
            <person name="Buchan A."/>
            <person name="Gonzalez J.M."/>
            <person name="Heidelberg J.F."/>
            <person name="Whitman W.B."/>
            <person name="Kiene R.P."/>
            <person name="Henriksen J.R."/>
            <person name="King G.M."/>
            <person name="Belas R."/>
            <person name="Fuqua C."/>
            <person name="Brinkac L."/>
            <person name="Lewis M."/>
            <person name="Johri S."/>
            <person name="Weaver B."/>
            <person name="Pai G."/>
            <person name="Eisen J.A."/>
            <person name="Rahe E."/>
            <person name="Sheldon W.M."/>
            <person name="Ye W."/>
            <person name="Miller T.R."/>
            <person name="Carlton J."/>
            <person name="Rasko D.A."/>
            <person name="Paulsen I.T."/>
            <person name="Ren Q."/>
            <person name="Daugherty S.C."/>
            <person name="Deboy R.T."/>
            <person name="Dodson R.J."/>
            <person name="Durkin A.S."/>
            <person name="Madupu R."/>
            <person name="Nelson W.C."/>
            <person name="Sullivan S.A."/>
            <person name="Rosovitz M.J."/>
            <person name="Haft D.H."/>
            <person name="Selengut J."/>
            <person name="Ward N."/>
        </authorList>
    </citation>
    <scope>NUCLEOTIDE SEQUENCE [LARGE SCALE GENOMIC DNA]</scope>
    <source>
        <strain evidence="5">ATCC 700808 / DSM 15171 / DSS-3</strain>
    </source>
</reference>
<reference evidence="4 5" key="2">
    <citation type="journal article" date="2014" name="Stand. Genomic Sci.">
        <title>An updated genome annotation for the model marine bacterium Ruegeria pomeroyi DSS-3.</title>
        <authorList>
            <person name="Rivers A.R."/>
            <person name="Smith C.B."/>
            <person name="Moran M.A."/>
        </authorList>
    </citation>
    <scope>GENOME REANNOTATION</scope>
    <source>
        <strain evidence="5">ATCC 700808 / DSM 15171 / DSS-3</strain>
    </source>
</reference>
<dbReference type="GO" id="GO:0004672">
    <property type="term" value="F:protein kinase activity"/>
    <property type="evidence" value="ECO:0007669"/>
    <property type="project" value="UniProtKB-ARBA"/>
</dbReference>
<dbReference type="eggNOG" id="COG2198">
    <property type="taxonomic scope" value="Bacteria"/>
</dbReference>
<proteinExistence type="predicted"/>
<sequence>MGQRERRCAMIHWPRVTQLREEVGAEDFEEVVDLFLEEVEEVITRLRQAPDRSLLEKDLHFLKGSALSLGFQSFSALCQDGERQSAAGHADTVDLDAIINSFEASKSVFQSELPGHI</sequence>
<keyword evidence="5" id="KW-1185">Reference proteome</keyword>
<dbReference type="PROSITE" id="PS50894">
    <property type="entry name" value="HPT"/>
    <property type="match status" value="1"/>
</dbReference>
<dbReference type="STRING" id="246200.SPO0021"/>
<dbReference type="InterPro" id="IPR036641">
    <property type="entry name" value="HPT_dom_sf"/>
</dbReference>
<accession>Q5LWI0</accession>
<feature type="domain" description="HPt" evidence="3">
    <location>
        <begin position="20"/>
        <end position="116"/>
    </location>
</feature>
<dbReference type="Gene3D" id="1.20.120.160">
    <property type="entry name" value="HPT domain"/>
    <property type="match status" value="1"/>
</dbReference>